<feature type="transmembrane region" description="Helical" evidence="3">
    <location>
        <begin position="29"/>
        <end position="49"/>
    </location>
</feature>
<dbReference type="EMBL" id="MBFS01000007">
    <property type="protein sequence ID" value="PVV05412.1"/>
    <property type="molecule type" value="Genomic_DNA"/>
</dbReference>
<keyword evidence="3" id="KW-0472">Membrane</keyword>
<dbReference type="Proteomes" id="UP000245609">
    <property type="component" value="Unassembled WGS sequence"/>
</dbReference>
<dbReference type="PANTHER" id="PTHR11360:SF284">
    <property type="entry name" value="EG:103B4.3 PROTEIN-RELATED"/>
    <property type="match status" value="1"/>
</dbReference>
<protein>
    <recommendedName>
        <fullName evidence="4">Major facilitator superfamily (MFS) profile domain-containing protein</fullName>
    </recommendedName>
</protein>
<comment type="similarity">
    <text evidence="2">Belongs to the major facilitator superfamily. Monocarboxylate porter (TC 2.A.1.13) family.</text>
</comment>
<keyword evidence="3" id="KW-1133">Transmembrane helix</keyword>
<sequence>MATLEPEVIDTTKSVSDFPSDIPPPDSTYAWFVCAASFMSFFTTIGLSNSFAVYQTYYMKTILSDVKPSIISWIGTLSTSMMLLVGVFSSRVFWQLGFRYTIWLGALLGFCGLFAASFCSSVGPLIITQGVIYGIGIGLIYSTAIAVVLQWFEKYASLALGISSSGAAVGGLAFSRILQAIINNIGFRWALRISSFIYIAIIFIAGIILKARLEIVTKPKMIDFSAFKSIIFILLVISGFIGNLGYIVPLFYVPSVIARHGASSSLVSLQNTLFNVGYLVGGFGCGWLGGVIGPLNTFGISLFLCGMCPLIFWIIVTTKWSLTLTSILYGLAVPGMVSQCLAAVSKHFPIDKWNPYNGTYLSFIGTSVIIGNIIIDKLVKVDSDGVPQFDTAAKFSAICYIVSSVIAVPAIIYIRFRKDGSKSWRV</sequence>
<dbReference type="AlphaFoldDB" id="A0A2T9ZLH6"/>
<feature type="transmembrane region" description="Helical" evidence="3">
    <location>
        <begin position="230"/>
        <end position="252"/>
    </location>
</feature>
<feature type="domain" description="Major facilitator superfamily (MFS) profile" evidence="4">
    <location>
        <begin position="231"/>
        <end position="426"/>
    </location>
</feature>
<keyword evidence="6" id="KW-1185">Reference proteome</keyword>
<comment type="caution">
    <text evidence="5">The sequence shown here is derived from an EMBL/GenBank/DDBJ whole genome shotgun (WGS) entry which is preliminary data.</text>
</comment>
<dbReference type="PANTHER" id="PTHR11360">
    <property type="entry name" value="MONOCARBOXYLATE TRANSPORTER"/>
    <property type="match status" value="1"/>
</dbReference>
<feature type="transmembrane region" description="Helical" evidence="3">
    <location>
        <begin position="189"/>
        <end position="209"/>
    </location>
</feature>
<evidence type="ECO:0000313" key="6">
    <source>
        <dbReference type="Proteomes" id="UP000245609"/>
    </source>
</evidence>
<feature type="transmembrane region" description="Helical" evidence="3">
    <location>
        <begin position="356"/>
        <end position="375"/>
    </location>
</feature>
<dbReference type="InterPro" id="IPR011701">
    <property type="entry name" value="MFS"/>
</dbReference>
<feature type="transmembrane region" description="Helical" evidence="3">
    <location>
        <begin position="100"/>
        <end position="119"/>
    </location>
</feature>
<evidence type="ECO:0000256" key="1">
    <source>
        <dbReference type="ARBA" id="ARBA00004141"/>
    </source>
</evidence>
<evidence type="ECO:0000256" key="2">
    <source>
        <dbReference type="ARBA" id="ARBA00006727"/>
    </source>
</evidence>
<gene>
    <name evidence="5" type="ORF">BB560_000065</name>
</gene>
<keyword evidence="3" id="KW-0812">Transmembrane</keyword>
<name>A0A2T9ZLH6_9FUNG</name>
<dbReference type="SUPFAM" id="SSF103473">
    <property type="entry name" value="MFS general substrate transporter"/>
    <property type="match status" value="1"/>
</dbReference>
<dbReference type="InterPro" id="IPR036259">
    <property type="entry name" value="MFS_trans_sf"/>
</dbReference>
<feature type="transmembrane region" description="Helical" evidence="3">
    <location>
        <begin position="70"/>
        <end position="94"/>
    </location>
</feature>
<dbReference type="OrthoDB" id="6509908at2759"/>
<accession>A0A2T9ZLH6</accession>
<dbReference type="InterPro" id="IPR020846">
    <property type="entry name" value="MFS_dom"/>
</dbReference>
<dbReference type="PROSITE" id="PS50850">
    <property type="entry name" value="MFS"/>
    <property type="match status" value="1"/>
</dbReference>
<comment type="subcellular location">
    <subcellularLocation>
        <location evidence="1">Membrane</location>
        <topology evidence="1">Multi-pass membrane protein</topology>
    </subcellularLocation>
</comment>
<feature type="transmembrane region" description="Helical" evidence="3">
    <location>
        <begin position="395"/>
        <end position="416"/>
    </location>
</feature>
<dbReference type="GO" id="GO:0022857">
    <property type="term" value="F:transmembrane transporter activity"/>
    <property type="evidence" value="ECO:0007669"/>
    <property type="project" value="InterPro"/>
</dbReference>
<evidence type="ECO:0000259" key="4">
    <source>
        <dbReference type="PROSITE" id="PS50850"/>
    </source>
</evidence>
<dbReference type="InterPro" id="IPR050327">
    <property type="entry name" value="Proton-linked_MCT"/>
</dbReference>
<feature type="transmembrane region" description="Helical" evidence="3">
    <location>
        <begin position="131"/>
        <end position="152"/>
    </location>
</feature>
<proteinExistence type="inferred from homology"/>
<organism evidence="5 6">
    <name type="scientific">Smittium megazygosporum</name>
    <dbReference type="NCBI Taxonomy" id="133381"/>
    <lineage>
        <taxon>Eukaryota</taxon>
        <taxon>Fungi</taxon>
        <taxon>Fungi incertae sedis</taxon>
        <taxon>Zoopagomycota</taxon>
        <taxon>Kickxellomycotina</taxon>
        <taxon>Harpellomycetes</taxon>
        <taxon>Harpellales</taxon>
        <taxon>Legeriomycetaceae</taxon>
        <taxon>Smittium</taxon>
    </lineage>
</organism>
<dbReference type="GO" id="GO:0016020">
    <property type="term" value="C:membrane"/>
    <property type="evidence" value="ECO:0007669"/>
    <property type="project" value="UniProtKB-SubCell"/>
</dbReference>
<evidence type="ECO:0000313" key="5">
    <source>
        <dbReference type="EMBL" id="PVV05412.1"/>
    </source>
</evidence>
<dbReference type="Gene3D" id="1.20.1250.20">
    <property type="entry name" value="MFS general substrate transporter like domains"/>
    <property type="match status" value="2"/>
</dbReference>
<evidence type="ECO:0000256" key="3">
    <source>
        <dbReference type="SAM" id="Phobius"/>
    </source>
</evidence>
<dbReference type="Pfam" id="PF07690">
    <property type="entry name" value="MFS_1"/>
    <property type="match status" value="1"/>
</dbReference>
<feature type="transmembrane region" description="Helical" evidence="3">
    <location>
        <begin position="272"/>
        <end position="291"/>
    </location>
</feature>
<reference evidence="5 6" key="1">
    <citation type="journal article" date="2018" name="MBio">
        <title>Comparative Genomics Reveals the Core Gene Toolbox for the Fungus-Insect Symbiosis.</title>
        <authorList>
            <person name="Wang Y."/>
            <person name="Stata M."/>
            <person name="Wang W."/>
            <person name="Stajich J.E."/>
            <person name="White M.M."/>
            <person name="Moncalvo J.M."/>
        </authorList>
    </citation>
    <scope>NUCLEOTIDE SEQUENCE [LARGE SCALE GENOMIC DNA]</scope>
    <source>
        <strain evidence="5 6">SC-DP-2</strain>
    </source>
</reference>